<dbReference type="EMBL" id="DXIE01000037">
    <property type="protein sequence ID" value="HIV62536.1"/>
    <property type="molecule type" value="Genomic_DNA"/>
</dbReference>
<feature type="domain" description="DUF6774" evidence="1">
    <location>
        <begin position="24"/>
        <end position="47"/>
    </location>
</feature>
<reference evidence="2" key="2">
    <citation type="submission" date="2021-04" db="EMBL/GenBank/DDBJ databases">
        <authorList>
            <person name="Gilroy R."/>
        </authorList>
    </citation>
    <scope>NUCLEOTIDE SEQUENCE</scope>
    <source>
        <strain evidence="2">CHK193-4272</strain>
    </source>
</reference>
<dbReference type="Pfam" id="PF20564">
    <property type="entry name" value="DUF6774"/>
    <property type="match status" value="1"/>
</dbReference>
<comment type="caution">
    <text evidence="2">The sequence shown here is derived from an EMBL/GenBank/DDBJ whole genome shotgun (WGS) entry which is preliminary data.</text>
</comment>
<dbReference type="AlphaFoldDB" id="A0A9D1TIN1"/>
<name>A0A9D1TIN1_9FIRM</name>
<protein>
    <recommendedName>
        <fullName evidence="1">DUF6774 domain-containing protein</fullName>
    </recommendedName>
</protein>
<organism evidence="2 3">
    <name type="scientific">Candidatus Butyricicoccus avistercoris</name>
    <dbReference type="NCBI Taxonomy" id="2838518"/>
    <lineage>
        <taxon>Bacteria</taxon>
        <taxon>Bacillati</taxon>
        <taxon>Bacillota</taxon>
        <taxon>Clostridia</taxon>
        <taxon>Eubacteriales</taxon>
        <taxon>Butyricicoccaceae</taxon>
        <taxon>Butyricicoccus</taxon>
    </lineage>
</organism>
<evidence type="ECO:0000259" key="1">
    <source>
        <dbReference type="Pfam" id="PF20564"/>
    </source>
</evidence>
<evidence type="ECO:0000313" key="3">
    <source>
        <dbReference type="Proteomes" id="UP000886808"/>
    </source>
</evidence>
<dbReference type="InterPro" id="IPR046665">
    <property type="entry name" value="DUF6774"/>
</dbReference>
<accession>A0A9D1TIN1</accession>
<reference evidence="2" key="1">
    <citation type="journal article" date="2021" name="PeerJ">
        <title>Extensive microbial diversity within the chicken gut microbiome revealed by metagenomics and culture.</title>
        <authorList>
            <person name="Gilroy R."/>
            <person name="Ravi A."/>
            <person name="Getino M."/>
            <person name="Pursley I."/>
            <person name="Horton D.L."/>
            <person name="Alikhan N.F."/>
            <person name="Baker D."/>
            <person name="Gharbi K."/>
            <person name="Hall N."/>
            <person name="Watson M."/>
            <person name="Adriaenssens E.M."/>
            <person name="Foster-Nyarko E."/>
            <person name="Jarju S."/>
            <person name="Secka A."/>
            <person name="Antonio M."/>
            <person name="Oren A."/>
            <person name="Chaudhuri R.R."/>
            <person name="La Ragione R."/>
            <person name="Hildebrand F."/>
            <person name="Pallen M.J."/>
        </authorList>
    </citation>
    <scope>NUCLEOTIDE SEQUENCE</scope>
    <source>
        <strain evidence="2">CHK193-4272</strain>
    </source>
</reference>
<gene>
    <name evidence="2" type="ORF">H9746_06830</name>
</gene>
<sequence>MSGEQLVTAITALAISVSNTSTAEETAMLASIFVQLGDTLATLAVKKAENPD</sequence>
<evidence type="ECO:0000313" key="2">
    <source>
        <dbReference type="EMBL" id="HIV62536.1"/>
    </source>
</evidence>
<dbReference type="Proteomes" id="UP000886808">
    <property type="component" value="Unassembled WGS sequence"/>
</dbReference>
<proteinExistence type="predicted"/>